<evidence type="ECO:0000313" key="2">
    <source>
        <dbReference type="Proteomes" id="UP000076532"/>
    </source>
</evidence>
<proteinExistence type="predicted"/>
<name>A0A166CYX9_9AGAM</name>
<reference evidence="1 2" key="1">
    <citation type="journal article" date="2016" name="Mol. Biol. Evol.">
        <title>Comparative Genomics of Early-Diverging Mushroom-Forming Fungi Provides Insights into the Origins of Lignocellulose Decay Capabilities.</title>
        <authorList>
            <person name="Nagy L.G."/>
            <person name="Riley R."/>
            <person name="Tritt A."/>
            <person name="Adam C."/>
            <person name="Daum C."/>
            <person name="Floudas D."/>
            <person name="Sun H."/>
            <person name="Yadav J.S."/>
            <person name="Pangilinan J."/>
            <person name="Larsson K.H."/>
            <person name="Matsuura K."/>
            <person name="Barry K."/>
            <person name="Labutti K."/>
            <person name="Kuo R."/>
            <person name="Ohm R.A."/>
            <person name="Bhattacharya S.S."/>
            <person name="Shirouzu T."/>
            <person name="Yoshinaga Y."/>
            <person name="Martin F.M."/>
            <person name="Grigoriev I.V."/>
            <person name="Hibbett D.S."/>
        </authorList>
    </citation>
    <scope>NUCLEOTIDE SEQUENCE [LARGE SCALE GENOMIC DNA]</scope>
    <source>
        <strain evidence="1 2">CBS 109695</strain>
    </source>
</reference>
<dbReference type="EMBL" id="KV417621">
    <property type="protein sequence ID" value="KZP14144.1"/>
    <property type="molecule type" value="Genomic_DNA"/>
</dbReference>
<dbReference type="AlphaFoldDB" id="A0A166CYX9"/>
<gene>
    <name evidence="1" type="ORF">FIBSPDRAFT_896774</name>
</gene>
<protein>
    <submittedName>
        <fullName evidence="1">Uncharacterized protein</fullName>
    </submittedName>
</protein>
<evidence type="ECO:0000313" key="1">
    <source>
        <dbReference type="EMBL" id="KZP14144.1"/>
    </source>
</evidence>
<sequence length="101" mass="11620">MSQGDMTPVLIAKSSSKVLAFRRRLSIELVYPWSAMTEEENGEEYIDETENPAPVQQSRLCQRCKRRTEISSLVGYTKLARSRWPRDGYTGLVYYDRNAAP</sequence>
<accession>A0A166CYX9</accession>
<organism evidence="1 2">
    <name type="scientific">Athelia psychrophila</name>
    <dbReference type="NCBI Taxonomy" id="1759441"/>
    <lineage>
        <taxon>Eukaryota</taxon>
        <taxon>Fungi</taxon>
        <taxon>Dikarya</taxon>
        <taxon>Basidiomycota</taxon>
        <taxon>Agaricomycotina</taxon>
        <taxon>Agaricomycetes</taxon>
        <taxon>Agaricomycetidae</taxon>
        <taxon>Atheliales</taxon>
        <taxon>Atheliaceae</taxon>
        <taxon>Athelia</taxon>
    </lineage>
</organism>
<dbReference type="Proteomes" id="UP000076532">
    <property type="component" value="Unassembled WGS sequence"/>
</dbReference>
<keyword evidence="2" id="KW-1185">Reference proteome</keyword>